<evidence type="ECO:0000313" key="2">
    <source>
        <dbReference type="EMBL" id="SEL06905.1"/>
    </source>
</evidence>
<dbReference type="Proteomes" id="UP000198984">
    <property type="component" value="Unassembled WGS sequence"/>
</dbReference>
<keyword evidence="3" id="KW-1185">Reference proteome</keyword>
<protein>
    <submittedName>
        <fullName evidence="2">Uncharacterized protein</fullName>
    </submittedName>
</protein>
<proteinExistence type="predicted"/>
<accession>A0A1H7M844</accession>
<name>A0A1H7M844_9BACT</name>
<dbReference type="EMBL" id="FOBB01000001">
    <property type="protein sequence ID" value="SEL06905.1"/>
    <property type="molecule type" value="Genomic_DNA"/>
</dbReference>
<dbReference type="OrthoDB" id="664859at2"/>
<dbReference type="STRING" id="573321.SAMN04488505_1011420"/>
<dbReference type="AlphaFoldDB" id="A0A1H7M844"/>
<evidence type="ECO:0000256" key="1">
    <source>
        <dbReference type="SAM" id="SignalP"/>
    </source>
</evidence>
<evidence type="ECO:0000313" key="3">
    <source>
        <dbReference type="Proteomes" id="UP000198984"/>
    </source>
</evidence>
<gene>
    <name evidence="2" type="ORF">SAMN04488505_1011420</name>
</gene>
<organism evidence="2 3">
    <name type="scientific">Chitinophaga rupis</name>
    <dbReference type="NCBI Taxonomy" id="573321"/>
    <lineage>
        <taxon>Bacteria</taxon>
        <taxon>Pseudomonadati</taxon>
        <taxon>Bacteroidota</taxon>
        <taxon>Chitinophagia</taxon>
        <taxon>Chitinophagales</taxon>
        <taxon>Chitinophagaceae</taxon>
        <taxon>Chitinophaga</taxon>
    </lineage>
</organism>
<reference evidence="2 3" key="1">
    <citation type="submission" date="2016-10" db="EMBL/GenBank/DDBJ databases">
        <authorList>
            <person name="de Groot N.N."/>
        </authorList>
    </citation>
    <scope>NUCLEOTIDE SEQUENCE [LARGE SCALE GENOMIC DNA]</scope>
    <source>
        <strain evidence="2 3">DSM 21039</strain>
    </source>
</reference>
<keyword evidence="1" id="KW-0732">Signal</keyword>
<feature type="chain" id="PRO_5011485730" evidence="1">
    <location>
        <begin position="21"/>
        <end position="361"/>
    </location>
</feature>
<feature type="signal peptide" evidence="1">
    <location>
        <begin position="1"/>
        <end position="20"/>
    </location>
</feature>
<sequence length="361" mass="41140">MKKMICLWMLASSITGVVCAQEKKAVTNEDKTFELPANKITRSFWIELDKGNKMQVELVNIDDLEQVGNVDSLVRMFLQDLAPLKDSLSDELSYKRIDYVTDTKAKKIRIYKGRSNSNSYLIQRGEVAALKLEQDTIHFLGKVNNGHPYRFSFFVNNWNELAAYADGRLNDKLHTLGTKYNTDWMRGEDGRMHLTKDYLISAKQSRGYLSPGGDQLELNAAASIQNYKNYFVPGFSLGGAVIASSIFHNKLVKHVLGVYWEPNFFFGKDSDGKARVYRNDFLTLVYGQGAAKQPGKKPDLTFTFSLGYLIHREGDYMAPHTFRIGMGRMSLFEGKTKVEPLLYFNDFFKGVTPGIRLIQYF</sequence>
<dbReference type="RefSeq" id="WP_089908019.1">
    <property type="nucleotide sequence ID" value="NZ_FOBB01000001.1"/>
</dbReference>